<keyword evidence="2" id="KW-0677">Repeat</keyword>
<keyword evidence="1" id="KW-0732">Signal</keyword>
<evidence type="ECO:0000313" key="6">
    <source>
        <dbReference type="Proteomes" id="UP000604825"/>
    </source>
</evidence>
<dbReference type="OrthoDB" id="688481at2759"/>
<gene>
    <name evidence="5" type="ORF">NCGR_LOCUS14417</name>
</gene>
<comment type="caution">
    <text evidence="5">The sequence shown here is derived from an EMBL/GenBank/DDBJ whole genome shotgun (WGS) entry which is preliminary data.</text>
</comment>
<feature type="domain" description="Gnk2-homologous" evidence="4">
    <location>
        <begin position="32"/>
        <end position="139"/>
    </location>
</feature>
<dbReference type="PANTHER" id="PTHR32099:SF42">
    <property type="entry name" value="CYSTEINE-RICH RECEPTOR-LIKE PROTEIN KINASE 9-RELATED"/>
    <property type="match status" value="1"/>
</dbReference>
<organism evidence="5 6">
    <name type="scientific">Miscanthus lutarioriparius</name>
    <dbReference type="NCBI Taxonomy" id="422564"/>
    <lineage>
        <taxon>Eukaryota</taxon>
        <taxon>Viridiplantae</taxon>
        <taxon>Streptophyta</taxon>
        <taxon>Embryophyta</taxon>
        <taxon>Tracheophyta</taxon>
        <taxon>Spermatophyta</taxon>
        <taxon>Magnoliopsida</taxon>
        <taxon>Liliopsida</taxon>
        <taxon>Poales</taxon>
        <taxon>Poaceae</taxon>
        <taxon>PACMAD clade</taxon>
        <taxon>Panicoideae</taxon>
        <taxon>Andropogonodae</taxon>
        <taxon>Andropogoneae</taxon>
        <taxon>Saccharinae</taxon>
        <taxon>Miscanthus</taxon>
    </lineage>
</organism>
<accession>A0A811NAX3</accession>
<evidence type="ECO:0000256" key="1">
    <source>
        <dbReference type="ARBA" id="ARBA00022729"/>
    </source>
</evidence>
<evidence type="ECO:0000256" key="2">
    <source>
        <dbReference type="ARBA" id="ARBA00022737"/>
    </source>
</evidence>
<dbReference type="CDD" id="cd23509">
    <property type="entry name" value="Gnk2-like"/>
    <property type="match status" value="1"/>
</dbReference>
<keyword evidence="3" id="KW-1133">Transmembrane helix</keyword>
<evidence type="ECO:0000259" key="4">
    <source>
        <dbReference type="PROSITE" id="PS51473"/>
    </source>
</evidence>
<keyword evidence="3" id="KW-0472">Membrane</keyword>
<dbReference type="Proteomes" id="UP000604825">
    <property type="component" value="Unassembled WGS sequence"/>
</dbReference>
<dbReference type="EMBL" id="CAJGYO010000003">
    <property type="protein sequence ID" value="CAD6221011.1"/>
    <property type="molecule type" value="Genomic_DNA"/>
</dbReference>
<dbReference type="PROSITE" id="PS51473">
    <property type="entry name" value="GNK2"/>
    <property type="match status" value="1"/>
</dbReference>
<dbReference type="AlphaFoldDB" id="A0A811NAX3"/>
<dbReference type="PANTHER" id="PTHR32099">
    <property type="entry name" value="CYSTEINE-RICH REPEAT SECRETORY PROTEIN"/>
    <property type="match status" value="1"/>
</dbReference>
<keyword evidence="3" id="KW-0812">Transmembrane</keyword>
<evidence type="ECO:0000313" key="5">
    <source>
        <dbReference type="EMBL" id="CAD6221011.1"/>
    </source>
</evidence>
<sequence>MVMIPEELCSSYLSLAILVVPVFLLAPLATSDLLSQSCVNGWNYTANSTYQSNLKLLSTELPRKATLSPTHLFAADSAGTVPATVYGLTLCRGDTTTNASDCAACVANAYFMDATVYYDPSYLRFSYQNFLTSIDNSKQYISANGENYARNFTKTENTIKNNLMIEDEWMRYLKRPRNR</sequence>
<dbReference type="Gene3D" id="3.30.430.20">
    <property type="entry name" value="Gnk2 domain, C-X8-C-X2-C motif"/>
    <property type="match status" value="1"/>
</dbReference>
<reference evidence="5" key="1">
    <citation type="submission" date="2020-10" db="EMBL/GenBank/DDBJ databases">
        <authorList>
            <person name="Han B."/>
            <person name="Lu T."/>
            <person name="Zhao Q."/>
            <person name="Huang X."/>
            <person name="Zhao Y."/>
        </authorList>
    </citation>
    <scope>NUCLEOTIDE SEQUENCE</scope>
</reference>
<proteinExistence type="predicted"/>
<name>A0A811NAX3_9POAL</name>
<dbReference type="InterPro" id="IPR038408">
    <property type="entry name" value="GNK2_sf"/>
</dbReference>
<keyword evidence="6" id="KW-1185">Reference proteome</keyword>
<dbReference type="InterPro" id="IPR002902">
    <property type="entry name" value="GNK2"/>
</dbReference>
<protein>
    <recommendedName>
        <fullName evidence="4">Gnk2-homologous domain-containing protein</fullName>
    </recommendedName>
</protein>
<evidence type="ECO:0000256" key="3">
    <source>
        <dbReference type="SAM" id="Phobius"/>
    </source>
</evidence>
<dbReference type="Pfam" id="PF01657">
    <property type="entry name" value="Stress-antifung"/>
    <property type="match status" value="1"/>
</dbReference>
<feature type="transmembrane region" description="Helical" evidence="3">
    <location>
        <begin position="12"/>
        <end position="30"/>
    </location>
</feature>